<dbReference type="GO" id="GO:0016787">
    <property type="term" value="F:hydrolase activity"/>
    <property type="evidence" value="ECO:0007669"/>
    <property type="project" value="UniProtKB-KW"/>
</dbReference>
<keyword evidence="4" id="KW-0255">Endonuclease</keyword>
<keyword evidence="3" id="KW-0732">Signal</keyword>
<keyword evidence="2" id="KW-0812">Transmembrane</keyword>
<evidence type="ECO:0000256" key="1">
    <source>
        <dbReference type="SAM" id="MobiDB-lite"/>
    </source>
</evidence>
<dbReference type="Proteomes" id="UP001185069">
    <property type="component" value="Unassembled WGS sequence"/>
</dbReference>
<gene>
    <name evidence="4" type="ORF">JOE69_002025</name>
</gene>
<keyword evidence="5" id="KW-1185">Reference proteome</keyword>
<keyword evidence="4" id="KW-0540">Nuclease</keyword>
<dbReference type="PANTHER" id="PTHR41349:SF1">
    <property type="entry name" value="PROTEIN CBG08683"/>
    <property type="match status" value="1"/>
</dbReference>
<evidence type="ECO:0000256" key="3">
    <source>
        <dbReference type="SAM" id="SignalP"/>
    </source>
</evidence>
<reference evidence="4 5" key="1">
    <citation type="submission" date="2023-07" db="EMBL/GenBank/DDBJ databases">
        <title>Sequencing the genomes of 1000 actinobacteria strains.</title>
        <authorList>
            <person name="Klenk H.-P."/>
        </authorList>
    </citation>
    <scope>NUCLEOTIDE SEQUENCE [LARGE SCALE GENOMIC DNA]</scope>
    <source>
        <strain evidence="4 5">DSM 14555</strain>
    </source>
</reference>
<dbReference type="RefSeq" id="WP_309798373.1">
    <property type="nucleotide sequence ID" value="NZ_BAAAHY010000005.1"/>
</dbReference>
<dbReference type="EMBL" id="JAVDQF010000001">
    <property type="protein sequence ID" value="MDR6269787.1"/>
    <property type="molecule type" value="Genomic_DNA"/>
</dbReference>
<proteinExistence type="predicted"/>
<sequence>MRRLVAVLVAVFVTMLAVLQPVHAEPAGSFSLQNQVAVVGDTLTFNYRTGLPDALNWIALYDDPGKGPSDQKYHAPSSTWDRAPKASGSLSLSSAKLTAGHDIAAYFLAKDGYTWLAPPITFRLTYAGASGSLVLTNPAPSQGDGLSFSYRTDRPNPMNWIGLYDPPSGGPSDQKYHSGSTTWLRAPEASGTITIPSGALRDSRDIAAYFLFDDGYSWLAPPVTFQLKPQPPYDGGPRGPHWVTDAFTTATSAPGSKVSVPVSGLWFGTDDRPPAAPVLSKTGGDDWLSLGPDGVITGTAPEARDEPYRIEVAATDPAGAKARLLVDVPVGRDAVTLKTASLNAWNGGGHVNNPVEKLAKTVLLNRFDVVGLQDSSGLAAKLAARLAGNTAAASWQSSEDRAGNALLSRYPMQTSADQQPAASAASSAAAADLPAIHASVQIGDRAVSLWSAALDPADYGPAIACGPDAPTSDALIQREKNTKRFAQAQSLAKVLASDIAAKTPTIVFGSLASPSAADWTAATDRCAAGAVAWPVPEQLSGAGLHDAFRALNPDPQAQPGNTNNATGPTAVPDRTDYVFAAGALRPLEAHVLVDGFPKPQPDVLANSWISDHAAVVASFELSAVPETVNPGTGDPSAGDPGSGSAGAVPGSRPDGSPTADRLAQPDAEAFAFTGAEAWLWLVAAVVLITLGGTVLIAKGNFPARFRRSAGRK</sequence>
<dbReference type="SUPFAM" id="SSF56219">
    <property type="entry name" value="DNase I-like"/>
    <property type="match status" value="1"/>
</dbReference>
<dbReference type="GO" id="GO:0004519">
    <property type="term" value="F:endonuclease activity"/>
    <property type="evidence" value="ECO:0007669"/>
    <property type="project" value="UniProtKB-KW"/>
</dbReference>
<evidence type="ECO:0000256" key="2">
    <source>
        <dbReference type="SAM" id="Phobius"/>
    </source>
</evidence>
<evidence type="ECO:0000313" key="5">
    <source>
        <dbReference type="Proteomes" id="UP001185069"/>
    </source>
</evidence>
<feature type="compositionally biased region" description="Low complexity" evidence="1">
    <location>
        <begin position="630"/>
        <end position="639"/>
    </location>
</feature>
<feature type="compositionally biased region" description="Polar residues" evidence="1">
    <location>
        <begin position="558"/>
        <end position="567"/>
    </location>
</feature>
<dbReference type="PANTHER" id="PTHR41349">
    <property type="match status" value="1"/>
</dbReference>
<comment type="caution">
    <text evidence="4">The sequence shown here is derived from an EMBL/GenBank/DDBJ whole genome shotgun (WGS) entry which is preliminary data.</text>
</comment>
<feature type="signal peptide" evidence="3">
    <location>
        <begin position="1"/>
        <end position="24"/>
    </location>
</feature>
<feature type="transmembrane region" description="Helical" evidence="2">
    <location>
        <begin position="677"/>
        <end position="697"/>
    </location>
</feature>
<protein>
    <submittedName>
        <fullName evidence="4">Endonuclease/exonuclease/phosphatase family metal-dependent hydrolase</fullName>
    </submittedName>
</protein>
<feature type="region of interest" description="Disordered" evidence="1">
    <location>
        <begin position="626"/>
        <end position="661"/>
    </location>
</feature>
<feature type="chain" id="PRO_5047454273" evidence="3">
    <location>
        <begin position="25"/>
        <end position="712"/>
    </location>
</feature>
<keyword evidence="2" id="KW-1133">Transmembrane helix</keyword>
<dbReference type="InterPro" id="IPR036691">
    <property type="entry name" value="Endo/exonu/phosph_ase_sf"/>
</dbReference>
<keyword evidence="2" id="KW-0472">Membrane</keyword>
<evidence type="ECO:0000313" key="4">
    <source>
        <dbReference type="EMBL" id="MDR6269787.1"/>
    </source>
</evidence>
<name>A0ABU1JBI5_9MICC</name>
<dbReference type="Gene3D" id="3.60.10.10">
    <property type="entry name" value="Endonuclease/exonuclease/phosphatase"/>
    <property type="match status" value="1"/>
</dbReference>
<organism evidence="4 5">
    <name type="scientific">Arthrobacter russicus</name>
    <dbReference type="NCBI Taxonomy" id="172040"/>
    <lineage>
        <taxon>Bacteria</taxon>
        <taxon>Bacillati</taxon>
        <taxon>Actinomycetota</taxon>
        <taxon>Actinomycetes</taxon>
        <taxon>Micrococcales</taxon>
        <taxon>Micrococcaceae</taxon>
        <taxon>Arthrobacter</taxon>
    </lineage>
</organism>
<keyword evidence="4" id="KW-0378">Hydrolase</keyword>
<feature type="region of interest" description="Disordered" evidence="1">
    <location>
        <begin position="548"/>
        <end position="572"/>
    </location>
</feature>
<accession>A0ABU1JBI5</accession>